<dbReference type="InParanoid" id="G8ZMJ1"/>
<dbReference type="Pfam" id="PF12928">
    <property type="entry name" value="tRNA_int_end_N2"/>
    <property type="match status" value="1"/>
</dbReference>
<accession>G8ZMJ1</accession>
<dbReference type="GO" id="GO:0005741">
    <property type="term" value="C:mitochondrial outer membrane"/>
    <property type="evidence" value="ECO:0007669"/>
    <property type="project" value="EnsemblFungi"/>
</dbReference>
<dbReference type="InterPro" id="IPR024336">
    <property type="entry name" value="tRNA_splic_suSen54_N"/>
</dbReference>
<dbReference type="KEGG" id="tdl:TDEL_0A05030"/>
<dbReference type="GO" id="GO:0000213">
    <property type="term" value="F:tRNA-intron lyase activity"/>
    <property type="evidence" value="ECO:0007669"/>
    <property type="project" value="EnsemblFungi"/>
</dbReference>
<feature type="region of interest" description="Disordered" evidence="3">
    <location>
        <begin position="442"/>
        <end position="476"/>
    </location>
</feature>
<dbReference type="AlphaFoldDB" id="G8ZMJ1"/>
<dbReference type="GeneID" id="11502804"/>
<dbReference type="STRING" id="1076872.G8ZMJ1"/>
<proteinExistence type="inferred from homology"/>
<evidence type="ECO:0000313" key="5">
    <source>
        <dbReference type="EMBL" id="CCE89835.1"/>
    </source>
</evidence>
<dbReference type="HOGENOM" id="CLU_028449_0_1_1"/>
<organism evidence="5 6">
    <name type="scientific">Torulaspora delbrueckii</name>
    <name type="common">Yeast</name>
    <name type="synonym">Candida colliculosa</name>
    <dbReference type="NCBI Taxonomy" id="4950"/>
    <lineage>
        <taxon>Eukaryota</taxon>
        <taxon>Fungi</taxon>
        <taxon>Dikarya</taxon>
        <taxon>Ascomycota</taxon>
        <taxon>Saccharomycotina</taxon>
        <taxon>Saccharomycetes</taxon>
        <taxon>Saccharomycetales</taxon>
        <taxon>Saccharomycetaceae</taxon>
        <taxon>Torulaspora</taxon>
    </lineage>
</organism>
<keyword evidence="6" id="KW-1185">Reference proteome</keyword>
<dbReference type="InterPro" id="IPR024337">
    <property type="entry name" value="tRNA_splic_suSen54"/>
</dbReference>
<feature type="compositionally biased region" description="Basic and acidic residues" evidence="3">
    <location>
        <begin position="386"/>
        <end position="395"/>
    </location>
</feature>
<sequence>MSKLKTPKNPSEEAEDELVTIKDEEIDEDEESQDWSQAVKLSTKSMISSIPKRGEKDYEPDGTNVQELLLYRARKAMFDTLANSPRGSIVSNQVKAYYDSKLHGAILPHPKGNFLQTMGSVDQEGRCWLDFQEFVYLAERGTVLPFYINEPRDIEIPLSMQDLYSLFRSQAEMDRYFIFAHLKRLGFIITSSYQRRVEKTSFYPPSNPAFGSSIGLRYDSFLSFIDLKGASLMNAFFYTRWNFLLRRYTSTQKIYEGLKNLVPSVRVPKTADELRFERIRCQLNPTAPFSIAFNVWKPQTNFKKKSPGLPDFQVVIHNKNDASQHFPSYSELQEIFHSLDYKFDFLNEIDEEVNWDNDSYTNGVLRSQHISNARSKAASTKPRPVNHLDTKTENKHGMPHVKQFRRLKAGYRSFLLAIMDDGLISFVKISEADFGSENVWYIPSNQGSSTRPKRHGNNGRDQRRSNRRQIKKRTEK</sequence>
<feature type="compositionally biased region" description="Basic residues" evidence="3">
    <location>
        <begin position="465"/>
        <end position="476"/>
    </location>
</feature>
<feature type="domain" description="tRNA-splicing endonuclease subunit Sen54 N-terminal" evidence="4">
    <location>
        <begin position="78"/>
        <end position="147"/>
    </location>
</feature>
<evidence type="ECO:0000256" key="1">
    <source>
        <dbReference type="ARBA" id="ARBA00005736"/>
    </source>
</evidence>
<feature type="compositionally biased region" description="Acidic residues" evidence="3">
    <location>
        <begin position="12"/>
        <end position="33"/>
    </location>
</feature>
<dbReference type="FunCoup" id="G8ZMJ1">
    <property type="interactions" value="77"/>
</dbReference>
<comment type="similarity">
    <text evidence="1">Belongs to the SEN54 family.</text>
</comment>
<feature type="region of interest" description="Disordered" evidence="3">
    <location>
        <begin position="372"/>
        <end position="395"/>
    </location>
</feature>
<dbReference type="Proteomes" id="UP000005627">
    <property type="component" value="Chromosome 1"/>
</dbReference>
<feature type="region of interest" description="Disordered" evidence="3">
    <location>
        <begin position="1"/>
        <end position="37"/>
    </location>
</feature>
<dbReference type="GO" id="GO:0000379">
    <property type="term" value="P:tRNA-type intron splice site recognition and cleavage"/>
    <property type="evidence" value="ECO:0007669"/>
    <property type="project" value="EnsemblFungi"/>
</dbReference>
<dbReference type="EMBL" id="HE616742">
    <property type="protein sequence ID" value="CCE89835.1"/>
    <property type="molecule type" value="Genomic_DNA"/>
</dbReference>
<dbReference type="PANTHER" id="PTHR21027">
    <property type="entry name" value="TRNA-SPLICING ENDONUCLEASE SUBUNIT SEN54"/>
    <property type="match status" value="1"/>
</dbReference>
<dbReference type="OrthoDB" id="408683at2759"/>
<evidence type="ECO:0000256" key="2">
    <source>
        <dbReference type="ARBA" id="ARBA00022694"/>
    </source>
</evidence>
<reference evidence="5 6" key="1">
    <citation type="journal article" date="2011" name="Proc. Natl. Acad. Sci. U.S.A.">
        <title>Evolutionary erosion of yeast sex chromosomes by mating-type switching accidents.</title>
        <authorList>
            <person name="Gordon J.L."/>
            <person name="Armisen D."/>
            <person name="Proux-Wera E."/>
            <person name="Oheigeartaigh S.S."/>
            <person name="Byrne K.P."/>
            <person name="Wolfe K.H."/>
        </authorList>
    </citation>
    <scope>NUCLEOTIDE SEQUENCE [LARGE SCALE GENOMIC DNA]</scope>
    <source>
        <strain evidence="6">ATCC 10662 / CBS 1146 / NBRC 0425 / NCYC 2629 / NRRL Y-866</strain>
    </source>
</reference>
<protein>
    <recommendedName>
        <fullName evidence="4">tRNA-splicing endonuclease subunit Sen54 N-terminal domain-containing protein</fullName>
    </recommendedName>
</protein>
<dbReference type="PANTHER" id="PTHR21027:SF1">
    <property type="entry name" value="TRNA-SPLICING ENDONUCLEASE SUBUNIT SEN54"/>
    <property type="match status" value="1"/>
</dbReference>
<name>G8ZMJ1_TORDE</name>
<evidence type="ECO:0000313" key="6">
    <source>
        <dbReference type="Proteomes" id="UP000005627"/>
    </source>
</evidence>
<evidence type="ECO:0000256" key="3">
    <source>
        <dbReference type="SAM" id="MobiDB-lite"/>
    </source>
</evidence>
<keyword evidence="2" id="KW-0819">tRNA processing</keyword>
<dbReference type="eggNOG" id="KOG4772">
    <property type="taxonomic scope" value="Eukaryota"/>
</dbReference>
<evidence type="ECO:0000259" key="4">
    <source>
        <dbReference type="Pfam" id="PF12928"/>
    </source>
</evidence>
<dbReference type="GO" id="GO:0000214">
    <property type="term" value="C:tRNA-intron endonuclease complex"/>
    <property type="evidence" value="ECO:0007669"/>
    <property type="project" value="EnsemblFungi"/>
</dbReference>
<gene>
    <name evidence="5" type="primary">TDEL0A05030</name>
    <name evidence="5" type="ORF">TDEL_0A05030</name>
</gene>
<dbReference type="RefSeq" id="XP_003679046.1">
    <property type="nucleotide sequence ID" value="XM_003678998.1"/>
</dbReference>